<dbReference type="EMBL" id="AWSO01000397">
    <property type="protein sequence ID" value="ESK90897.1"/>
    <property type="molecule type" value="Genomic_DNA"/>
</dbReference>
<keyword evidence="12 13" id="KW-0472">Membrane</keyword>
<comment type="similarity">
    <text evidence="4">Belongs to the cytochrome P450 family.</text>
</comment>
<dbReference type="InterPro" id="IPR036396">
    <property type="entry name" value="Cyt_P450_sf"/>
</dbReference>
<keyword evidence="11" id="KW-0503">Monooxygenase</keyword>
<evidence type="ECO:0000256" key="3">
    <source>
        <dbReference type="ARBA" id="ARBA00004721"/>
    </source>
</evidence>
<evidence type="ECO:0000256" key="4">
    <source>
        <dbReference type="ARBA" id="ARBA00010617"/>
    </source>
</evidence>
<feature type="non-terminal residue" evidence="14">
    <location>
        <position position="252"/>
    </location>
</feature>
<dbReference type="PANTHER" id="PTHR24305">
    <property type="entry name" value="CYTOCHROME P450"/>
    <property type="match status" value="1"/>
</dbReference>
<dbReference type="GO" id="GO:0004497">
    <property type="term" value="F:monooxygenase activity"/>
    <property type="evidence" value="ECO:0007669"/>
    <property type="project" value="UniProtKB-KW"/>
</dbReference>
<comment type="caution">
    <text evidence="14">The sequence shown here is derived from an EMBL/GenBank/DDBJ whole genome shotgun (WGS) entry which is preliminary data.</text>
</comment>
<dbReference type="KEGG" id="mrr:Moror_16455"/>
<reference evidence="14 15" key="1">
    <citation type="journal article" date="2014" name="BMC Genomics">
        <title>Genome and secretome analysis of the hemibiotrophic fungal pathogen, Moniliophthora roreri, which causes frosty pod rot disease of cacao: mechanisms of the biotrophic and necrotrophic phases.</title>
        <authorList>
            <person name="Meinhardt L.W."/>
            <person name="Costa G.G.L."/>
            <person name="Thomazella D.P.T."/>
            <person name="Teixeira P.J.P.L."/>
            <person name="Carazzolle M.F."/>
            <person name="Schuster S.C."/>
            <person name="Carlson J.E."/>
            <person name="Guiltinan M.J."/>
            <person name="Mieczkowski P."/>
            <person name="Farmer A."/>
            <person name="Ramaraj T."/>
            <person name="Crozier J."/>
            <person name="Davis R.E."/>
            <person name="Shao J."/>
            <person name="Melnick R.L."/>
            <person name="Pereira G.A.G."/>
            <person name="Bailey B.A."/>
        </authorList>
    </citation>
    <scope>NUCLEOTIDE SEQUENCE [LARGE SCALE GENOMIC DNA]</scope>
    <source>
        <strain evidence="14 15">MCA 2997</strain>
    </source>
</reference>
<feature type="transmembrane region" description="Helical" evidence="13">
    <location>
        <begin position="12"/>
        <end position="29"/>
    </location>
</feature>
<keyword evidence="10" id="KW-0408">Iron</keyword>
<dbReference type="Pfam" id="PF00067">
    <property type="entry name" value="p450"/>
    <property type="match status" value="1"/>
</dbReference>
<dbReference type="InterPro" id="IPR001128">
    <property type="entry name" value="Cyt_P450"/>
</dbReference>
<accession>V2XAY2</accession>
<comment type="cofactor">
    <cofactor evidence="1">
        <name>heme</name>
        <dbReference type="ChEBI" id="CHEBI:30413"/>
    </cofactor>
</comment>
<dbReference type="HOGENOM" id="CLU_1104926_0_0_1"/>
<feature type="non-terminal residue" evidence="14">
    <location>
        <position position="1"/>
    </location>
</feature>
<evidence type="ECO:0000313" key="15">
    <source>
        <dbReference type="Proteomes" id="UP000017559"/>
    </source>
</evidence>
<dbReference type="GO" id="GO:0005506">
    <property type="term" value="F:iron ion binding"/>
    <property type="evidence" value="ECO:0007669"/>
    <property type="project" value="InterPro"/>
</dbReference>
<keyword evidence="6 13" id="KW-0812">Transmembrane</keyword>
<evidence type="ECO:0000256" key="9">
    <source>
        <dbReference type="ARBA" id="ARBA00023002"/>
    </source>
</evidence>
<dbReference type="PANTHER" id="PTHR24305:SF166">
    <property type="entry name" value="CYTOCHROME P450 12A4, MITOCHONDRIAL-RELATED"/>
    <property type="match status" value="1"/>
</dbReference>
<dbReference type="SUPFAM" id="SSF48264">
    <property type="entry name" value="Cytochrome P450"/>
    <property type="match status" value="1"/>
</dbReference>
<keyword evidence="8 13" id="KW-1133">Transmembrane helix</keyword>
<evidence type="ECO:0000256" key="11">
    <source>
        <dbReference type="ARBA" id="ARBA00023033"/>
    </source>
</evidence>
<dbReference type="GO" id="GO:0020037">
    <property type="term" value="F:heme binding"/>
    <property type="evidence" value="ECO:0007669"/>
    <property type="project" value="InterPro"/>
</dbReference>
<dbReference type="GO" id="GO:0016705">
    <property type="term" value="F:oxidoreductase activity, acting on paired donors, with incorporation or reduction of molecular oxygen"/>
    <property type="evidence" value="ECO:0007669"/>
    <property type="project" value="InterPro"/>
</dbReference>
<dbReference type="GO" id="GO:0016020">
    <property type="term" value="C:membrane"/>
    <property type="evidence" value="ECO:0007669"/>
    <property type="project" value="UniProtKB-SubCell"/>
</dbReference>
<gene>
    <name evidence="14" type="ORF">Moror_16455</name>
</gene>
<dbReference type="Proteomes" id="UP000017559">
    <property type="component" value="Unassembled WGS sequence"/>
</dbReference>
<evidence type="ECO:0000256" key="13">
    <source>
        <dbReference type="SAM" id="Phobius"/>
    </source>
</evidence>
<keyword evidence="9" id="KW-0560">Oxidoreductase</keyword>
<feature type="transmembrane region" description="Helical" evidence="13">
    <location>
        <begin position="36"/>
        <end position="58"/>
    </location>
</feature>
<evidence type="ECO:0000256" key="2">
    <source>
        <dbReference type="ARBA" id="ARBA00004370"/>
    </source>
</evidence>
<evidence type="ECO:0000256" key="5">
    <source>
        <dbReference type="ARBA" id="ARBA00022617"/>
    </source>
</evidence>
<keyword evidence="15" id="KW-1185">Reference proteome</keyword>
<evidence type="ECO:0000256" key="6">
    <source>
        <dbReference type="ARBA" id="ARBA00022692"/>
    </source>
</evidence>
<protein>
    <submittedName>
        <fullName evidence="14">Cytochrome p450</fullName>
    </submittedName>
</protein>
<keyword evidence="5" id="KW-0349">Heme</keyword>
<keyword evidence="7" id="KW-0479">Metal-binding</keyword>
<comment type="pathway">
    <text evidence="3">Secondary metabolite biosynthesis; terpenoid biosynthesis.</text>
</comment>
<dbReference type="AlphaFoldDB" id="V2XAY2"/>
<name>V2XAY2_MONRO</name>
<dbReference type="OrthoDB" id="1470350at2759"/>
<evidence type="ECO:0000256" key="12">
    <source>
        <dbReference type="ARBA" id="ARBA00023136"/>
    </source>
</evidence>
<organism evidence="14 15">
    <name type="scientific">Moniliophthora roreri (strain MCA 2997)</name>
    <name type="common">Cocoa frosty pod rot fungus</name>
    <name type="synonym">Crinipellis roreri</name>
    <dbReference type="NCBI Taxonomy" id="1381753"/>
    <lineage>
        <taxon>Eukaryota</taxon>
        <taxon>Fungi</taxon>
        <taxon>Dikarya</taxon>
        <taxon>Basidiomycota</taxon>
        <taxon>Agaricomycotina</taxon>
        <taxon>Agaricomycetes</taxon>
        <taxon>Agaricomycetidae</taxon>
        <taxon>Agaricales</taxon>
        <taxon>Marasmiineae</taxon>
        <taxon>Marasmiaceae</taxon>
        <taxon>Moniliophthora</taxon>
    </lineage>
</organism>
<evidence type="ECO:0000313" key="14">
    <source>
        <dbReference type="EMBL" id="ESK90897.1"/>
    </source>
</evidence>
<dbReference type="InterPro" id="IPR050121">
    <property type="entry name" value="Cytochrome_P450_monoxygenase"/>
</dbReference>
<comment type="subcellular location">
    <subcellularLocation>
        <location evidence="2">Membrane</location>
    </subcellularLocation>
</comment>
<sequence length="252" mass="28439">DQSLKALEDYAAWLWWSSFLSITSSILFCHYGYMQFFLPLLFIANNIPSSVIGVVAAFDYQFGAMEDTNNQITQIYRSTFANIFGLPSKEAILSMALAGLLPRKCLTFLHDHLLGSQCLEGLHSLNKATNQVMRQLVREKAEEIGQGKGNKDTISLLVKANLSENEQLKISDNKLIAHMSTIFIAEHETTANSLFWTLLELSQHSEVQKWLRDEIWMKEQEVASRGNTTGMLLYLDAVVKVHEHSKTVLVGL</sequence>
<proteinExistence type="inferred from homology"/>
<evidence type="ECO:0000256" key="1">
    <source>
        <dbReference type="ARBA" id="ARBA00001971"/>
    </source>
</evidence>
<dbReference type="Gene3D" id="1.10.630.10">
    <property type="entry name" value="Cytochrome P450"/>
    <property type="match status" value="1"/>
</dbReference>
<evidence type="ECO:0000256" key="8">
    <source>
        <dbReference type="ARBA" id="ARBA00022989"/>
    </source>
</evidence>
<evidence type="ECO:0000256" key="10">
    <source>
        <dbReference type="ARBA" id="ARBA00023004"/>
    </source>
</evidence>
<evidence type="ECO:0000256" key="7">
    <source>
        <dbReference type="ARBA" id="ARBA00022723"/>
    </source>
</evidence>